<protein>
    <submittedName>
        <fullName evidence="1">Uncharacterized protein</fullName>
    </submittedName>
</protein>
<keyword evidence="2" id="KW-1185">Reference proteome</keyword>
<gene>
    <name evidence="1" type="ORF">GLOIN_2v1490808</name>
</gene>
<dbReference type="AlphaFoldDB" id="A0A2P4R040"/>
<organism evidence="1 2">
    <name type="scientific">Rhizophagus irregularis (strain DAOM 181602 / DAOM 197198 / MUCL 43194)</name>
    <name type="common">Arbuscular mycorrhizal fungus</name>
    <name type="synonym">Glomus intraradices</name>
    <dbReference type="NCBI Taxonomy" id="747089"/>
    <lineage>
        <taxon>Eukaryota</taxon>
        <taxon>Fungi</taxon>
        <taxon>Fungi incertae sedis</taxon>
        <taxon>Mucoromycota</taxon>
        <taxon>Glomeromycotina</taxon>
        <taxon>Glomeromycetes</taxon>
        <taxon>Glomerales</taxon>
        <taxon>Glomeraceae</taxon>
        <taxon>Rhizophagus</taxon>
    </lineage>
</organism>
<dbReference type="EMBL" id="AUPC02000001">
    <property type="protein sequence ID" value="POG83267.1"/>
    <property type="molecule type" value="Genomic_DNA"/>
</dbReference>
<proteinExistence type="predicted"/>
<evidence type="ECO:0000313" key="1">
    <source>
        <dbReference type="EMBL" id="POG83267.1"/>
    </source>
</evidence>
<comment type="caution">
    <text evidence="1">The sequence shown here is derived from an EMBL/GenBank/DDBJ whole genome shotgun (WGS) entry which is preliminary data.</text>
</comment>
<reference evidence="1 2" key="1">
    <citation type="journal article" date="2013" name="Proc. Natl. Acad. Sci. U.S.A.">
        <title>Genome of an arbuscular mycorrhizal fungus provides insight into the oldest plant symbiosis.</title>
        <authorList>
            <person name="Tisserant E."/>
            <person name="Malbreil M."/>
            <person name="Kuo A."/>
            <person name="Kohler A."/>
            <person name="Symeonidi A."/>
            <person name="Balestrini R."/>
            <person name="Charron P."/>
            <person name="Duensing N."/>
            <person name="Frei Dit Frey N."/>
            <person name="Gianinazzi-Pearson V."/>
            <person name="Gilbert L.B."/>
            <person name="Handa Y."/>
            <person name="Herr J.R."/>
            <person name="Hijri M."/>
            <person name="Koul R."/>
            <person name="Kawaguchi M."/>
            <person name="Krajinski F."/>
            <person name="Lammers P.J."/>
            <person name="Masclaux F.G."/>
            <person name="Murat C."/>
            <person name="Morin E."/>
            <person name="Ndikumana S."/>
            <person name="Pagni M."/>
            <person name="Petitpierre D."/>
            <person name="Requena N."/>
            <person name="Rosikiewicz P."/>
            <person name="Riley R."/>
            <person name="Saito K."/>
            <person name="San Clemente H."/>
            <person name="Shapiro H."/>
            <person name="van Tuinen D."/>
            <person name="Becard G."/>
            <person name="Bonfante P."/>
            <person name="Paszkowski U."/>
            <person name="Shachar-Hill Y.Y."/>
            <person name="Tuskan G.A."/>
            <person name="Young P.W."/>
            <person name="Sanders I.R."/>
            <person name="Henrissat B."/>
            <person name="Rensing S.A."/>
            <person name="Grigoriev I.V."/>
            <person name="Corradi N."/>
            <person name="Roux C."/>
            <person name="Martin F."/>
        </authorList>
    </citation>
    <scope>NUCLEOTIDE SEQUENCE [LARGE SCALE GENOMIC DNA]</scope>
    <source>
        <strain evidence="1 2">DAOM 197198</strain>
    </source>
</reference>
<name>A0A2P4R040_RHIID</name>
<evidence type="ECO:0000313" key="2">
    <source>
        <dbReference type="Proteomes" id="UP000018888"/>
    </source>
</evidence>
<reference evidence="1 2" key="2">
    <citation type="journal article" date="2018" name="New Phytol.">
        <title>High intraspecific genome diversity in the model arbuscular mycorrhizal symbiont Rhizophagus irregularis.</title>
        <authorList>
            <person name="Chen E.C.H."/>
            <person name="Morin E."/>
            <person name="Beaudet D."/>
            <person name="Noel J."/>
            <person name="Yildirir G."/>
            <person name="Ndikumana S."/>
            <person name="Charron P."/>
            <person name="St-Onge C."/>
            <person name="Giorgi J."/>
            <person name="Kruger M."/>
            <person name="Marton T."/>
            <person name="Ropars J."/>
            <person name="Grigoriev I.V."/>
            <person name="Hainaut M."/>
            <person name="Henrissat B."/>
            <person name="Roux C."/>
            <person name="Martin F."/>
            <person name="Corradi N."/>
        </authorList>
    </citation>
    <scope>NUCLEOTIDE SEQUENCE [LARGE SCALE GENOMIC DNA]</scope>
    <source>
        <strain evidence="1 2">DAOM 197198</strain>
    </source>
</reference>
<accession>A0A2P4R040</accession>
<feature type="non-terminal residue" evidence="1">
    <location>
        <position position="1"/>
    </location>
</feature>
<dbReference type="Proteomes" id="UP000018888">
    <property type="component" value="Unassembled WGS sequence"/>
</dbReference>
<sequence length="79" mass="9223">DFLIIAMAQVPFLFYIFCISWNGSYPSKCLVTHLIWHANPDIWELIFYQTWLSLYLPSKLSSSSCSNSHNRHIFSLVIP</sequence>